<organism evidence="1 2">
    <name type="scientific">Flavobacterium sediminis</name>
    <dbReference type="NCBI Taxonomy" id="2201181"/>
    <lineage>
        <taxon>Bacteria</taxon>
        <taxon>Pseudomonadati</taxon>
        <taxon>Bacteroidota</taxon>
        <taxon>Flavobacteriia</taxon>
        <taxon>Flavobacteriales</taxon>
        <taxon>Flavobacteriaceae</taxon>
        <taxon>Flavobacterium</taxon>
    </lineage>
</organism>
<dbReference type="AlphaFoldDB" id="A0A2U8QSS6"/>
<sequence length="226" mass="26797">MRLIFILFLVTTISCTDKNKSQKDTTSDHKSENLAAVLDTIWRTEQDPIRLRDSIGRIYGFDSKEFVKQNTIYHKNHDLNERKVREILDTQGWPDRSLIGKQGNLTLCNVLQHSSPEIRIKYLPLMRQAVKNNQLSPWLLARTEDRIATDKGEFQIYGGQMKYYPEMKSFNVWPIFDPVNVDKRRAEIGLEPISEFLKNRFDFEWNLEEQILRSEKFEKERQSKKQ</sequence>
<name>A0A2U8QSS6_9FLAO</name>
<dbReference type="Pfam" id="PF20329">
    <property type="entry name" value="DUF6624"/>
    <property type="match status" value="1"/>
</dbReference>
<dbReference type="Proteomes" id="UP000245429">
    <property type="component" value="Chromosome"/>
</dbReference>
<evidence type="ECO:0000313" key="1">
    <source>
        <dbReference type="EMBL" id="AWM12884.1"/>
    </source>
</evidence>
<evidence type="ECO:0000313" key="2">
    <source>
        <dbReference type="Proteomes" id="UP000245429"/>
    </source>
</evidence>
<reference evidence="1 2" key="1">
    <citation type="submission" date="2018-05" db="EMBL/GenBank/DDBJ databases">
        <title>Flavobacterium sp. MEBiC07310.</title>
        <authorList>
            <person name="Baek K."/>
        </authorList>
    </citation>
    <scope>NUCLEOTIDE SEQUENCE [LARGE SCALE GENOMIC DNA]</scope>
    <source>
        <strain evidence="1 2">MEBiC07310</strain>
    </source>
</reference>
<keyword evidence="2" id="KW-1185">Reference proteome</keyword>
<dbReference type="InterPro" id="IPR046732">
    <property type="entry name" value="DUF6624"/>
</dbReference>
<dbReference type="KEGG" id="fse:DI487_02710"/>
<dbReference type="RefSeq" id="WP_109568292.1">
    <property type="nucleotide sequence ID" value="NZ_CP029463.1"/>
</dbReference>
<dbReference type="PROSITE" id="PS51257">
    <property type="entry name" value="PROKAR_LIPOPROTEIN"/>
    <property type="match status" value="1"/>
</dbReference>
<gene>
    <name evidence="1" type="ORF">DI487_02710</name>
</gene>
<proteinExistence type="predicted"/>
<protein>
    <submittedName>
        <fullName evidence="1">Uncharacterized protein</fullName>
    </submittedName>
</protein>
<accession>A0A2U8QSS6</accession>
<dbReference type="OrthoDB" id="1164858at2"/>
<dbReference type="EMBL" id="CP029463">
    <property type="protein sequence ID" value="AWM12884.1"/>
    <property type="molecule type" value="Genomic_DNA"/>
</dbReference>